<organism evidence="2 3">
    <name type="scientific">Diversispora eburnea</name>
    <dbReference type="NCBI Taxonomy" id="1213867"/>
    <lineage>
        <taxon>Eukaryota</taxon>
        <taxon>Fungi</taxon>
        <taxon>Fungi incertae sedis</taxon>
        <taxon>Mucoromycota</taxon>
        <taxon>Glomeromycotina</taxon>
        <taxon>Glomeromycetes</taxon>
        <taxon>Diversisporales</taxon>
        <taxon>Diversisporaceae</taxon>
        <taxon>Diversispora</taxon>
    </lineage>
</organism>
<feature type="transmembrane region" description="Helical" evidence="1">
    <location>
        <begin position="58"/>
        <end position="78"/>
    </location>
</feature>
<name>A0A9N9GBS4_9GLOM</name>
<accession>A0A9N9GBS4</accession>
<dbReference type="AlphaFoldDB" id="A0A9N9GBS4"/>
<evidence type="ECO:0000313" key="3">
    <source>
        <dbReference type="Proteomes" id="UP000789706"/>
    </source>
</evidence>
<reference evidence="2" key="1">
    <citation type="submission" date="2021-06" db="EMBL/GenBank/DDBJ databases">
        <authorList>
            <person name="Kallberg Y."/>
            <person name="Tangrot J."/>
            <person name="Rosling A."/>
        </authorList>
    </citation>
    <scope>NUCLEOTIDE SEQUENCE</scope>
    <source>
        <strain evidence="2">AZ414A</strain>
    </source>
</reference>
<evidence type="ECO:0000313" key="2">
    <source>
        <dbReference type="EMBL" id="CAG8595832.1"/>
    </source>
</evidence>
<gene>
    <name evidence="2" type="ORF">DEBURN_LOCUS9282</name>
</gene>
<dbReference type="EMBL" id="CAJVPK010001699">
    <property type="protein sequence ID" value="CAG8595832.1"/>
    <property type="molecule type" value="Genomic_DNA"/>
</dbReference>
<keyword evidence="3" id="KW-1185">Reference proteome</keyword>
<proteinExistence type="predicted"/>
<keyword evidence="1" id="KW-1133">Transmembrane helix</keyword>
<dbReference type="Proteomes" id="UP000789706">
    <property type="component" value="Unassembled WGS sequence"/>
</dbReference>
<sequence length="111" mass="12484">MIVYIDTLDDMSRYYVIMIPPPKKSDSETHTPYPKKKQISMIAIPLVRRDPIGEPNDFVLPIILIAIAVFVALVGLCFRLRTSPQEEAKEVIVPANEAFGRADNRVQNAVC</sequence>
<keyword evidence="1" id="KW-0812">Transmembrane</keyword>
<keyword evidence="1" id="KW-0472">Membrane</keyword>
<comment type="caution">
    <text evidence="2">The sequence shown here is derived from an EMBL/GenBank/DDBJ whole genome shotgun (WGS) entry which is preliminary data.</text>
</comment>
<evidence type="ECO:0000256" key="1">
    <source>
        <dbReference type="SAM" id="Phobius"/>
    </source>
</evidence>
<protein>
    <submittedName>
        <fullName evidence="2">5846_t:CDS:1</fullName>
    </submittedName>
</protein>